<reference evidence="2" key="1">
    <citation type="submission" date="2019-01" db="EMBL/GenBank/DDBJ databases">
        <authorList>
            <consortium name="Genoscope - CEA"/>
            <person name="William W."/>
        </authorList>
    </citation>
    <scope>NUCLEOTIDE SEQUENCE</scope>
    <source>
        <strain evidence="2">CR-1</strain>
    </source>
</reference>
<feature type="domain" description="Dinitrogenase iron-molybdenum cofactor biosynthesis" evidence="1">
    <location>
        <begin position="13"/>
        <end position="103"/>
    </location>
</feature>
<protein>
    <submittedName>
        <fullName evidence="2">Dinitrogenase iron-molybdenum cofactor biosynthesis protein</fullName>
    </submittedName>
</protein>
<dbReference type="CDD" id="cd00851">
    <property type="entry name" value="MTH1175"/>
    <property type="match status" value="1"/>
</dbReference>
<dbReference type="SUPFAM" id="SSF53146">
    <property type="entry name" value="Nitrogenase accessory factor-like"/>
    <property type="match status" value="1"/>
</dbReference>
<dbReference type="PANTHER" id="PTHR42983">
    <property type="entry name" value="DINITROGENASE IRON-MOLYBDENUM COFACTOR PROTEIN-RELATED"/>
    <property type="match status" value="1"/>
</dbReference>
<dbReference type="InterPro" id="IPR036105">
    <property type="entry name" value="DiNase_FeMo-co_biosyn_sf"/>
</dbReference>
<dbReference type="Pfam" id="PF02579">
    <property type="entry name" value="Nitro_FeMo-Co"/>
    <property type="match status" value="1"/>
</dbReference>
<dbReference type="AlphaFoldDB" id="A0A484HP99"/>
<evidence type="ECO:0000259" key="1">
    <source>
        <dbReference type="Pfam" id="PF02579"/>
    </source>
</evidence>
<proteinExistence type="predicted"/>
<dbReference type="Gene3D" id="3.30.420.130">
    <property type="entry name" value="Dinitrogenase iron-molybdenum cofactor biosynthesis domain"/>
    <property type="match status" value="1"/>
</dbReference>
<evidence type="ECO:0000313" key="2">
    <source>
        <dbReference type="EMBL" id="VEN74685.1"/>
    </source>
</evidence>
<dbReference type="PANTHER" id="PTHR42983:SF1">
    <property type="entry name" value="IRON-MOLYBDENUM PROTEIN"/>
    <property type="match status" value="1"/>
</dbReference>
<organism evidence="2">
    <name type="scientific">uncultured Desulfobacteraceae bacterium</name>
    <dbReference type="NCBI Taxonomy" id="218296"/>
    <lineage>
        <taxon>Bacteria</taxon>
        <taxon>Pseudomonadati</taxon>
        <taxon>Thermodesulfobacteriota</taxon>
        <taxon>Desulfobacteria</taxon>
        <taxon>Desulfobacterales</taxon>
        <taxon>Desulfobacteraceae</taxon>
        <taxon>environmental samples</taxon>
    </lineage>
</organism>
<dbReference type="InterPro" id="IPR003731">
    <property type="entry name" value="Di-Nase_FeMo-co_biosynth"/>
</dbReference>
<dbReference type="InterPro" id="IPR033913">
    <property type="entry name" value="MTH1175_dom"/>
</dbReference>
<sequence>MKIAITSTGTDIDSPMDPRFGRAAHILIVDTFTQSVEALDNSENVNAFKGAGIQAAARLSEKKAEALLTGFCGPNAFKTLEAAGVKVAVDITGTVRDALEAFNEGRVSFSDSPNSSGGGA</sequence>
<dbReference type="EMBL" id="CAACVI010000034">
    <property type="protein sequence ID" value="VEN74685.1"/>
    <property type="molecule type" value="Genomic_DNA"/>
</dbReference>
<accession>A0A484HP99</accession>
<name>A0A484HP99_9BACT</name>
<gene>
    <name evidence="2" type="ORF">EPICR_40272</name>
</gene>